<reference evidence="1" key="1">
    <citation type="journal article" date="2017" name="J. ISSAAS">
        <title>Ophiuroid Phylotranscriptomics Enables Discovery Of Novel Echinoderm Representatives Of Bilaterian Neuropeptide Families And Reconstruction Of Neuropeptide Precursor Evolution Over ~270 Million Years.</title>
        <authorList>
            <person name="Zandawala M."/>
            <person name="Yanez L.A."/>
            <person name="Moghul I."/>
            <person name="Delroisse J."/>
            <person name="Abylkassimova N."/>
            <person name="Hugall A."/>
            <person name="O'Hara T."/>
            <person name="Elphick M.R."/>
        </authorList>
    </citation>
    <scope>NUCLEOTIDE SEQUENCE</scope>
</reference>
<dbReference type="EMBL" id="MF155228">
    <property type="protein sequence ID" value="ASK86238.1"/>
    <property type="molecule type" value="mRNA"/>
</dbReference>
<organism evidence="1">
    <name type="scientific">Ophionotus victoriae</name>
    <dbReference type="NCBI Taxonomy" id="667017"/>
    <lineage>
        <taxon>Eukaryota</taxon>
        <taxon>Metazoa</taxon>
        <taxon>Echinodermata</taxon>
        <taxon>Eleutherozoa</taxon>
        <taxon>Asterozoa</taxon>
        <taxon>Ophiuroidea</taxon>
        <taxon>Myophiuroidea</taxon>
        <taxon>Metophiurida</taxon>
        <taxon>Ophintegrida</taxon>
        <taxon>Amphilepidida</taxon>
        <taxon>Ophiurina</taxon>
        <taxon>Chilophiurina</taxon>
        <taxon>Ophiuridae</taxon>
        <taxon>Ophiurinae</taxon>
        <taxon>Ophionotus</taxon>
    </lineage>
</organism>
<sequence length="208" mass="21943">MKSGVAITLAVCSALYYAVTLVSGLEKRSIEEESTLPLTGDDLRDVANKLDIFNAVVTRIENTFPEQFKRSGNGGCAGFTGCAQLAAGQNALRNFMHSNRASLFTGASGPGKRKRSIVDSSTLPLTGDDLRLLAEEVDLVNAVISEMAAKYPEQFKRNGNGGCAGFTGCAQLAAGQSALQAMIHSGRASLFGSGGPGRRRRSTDEVLH</sequence>
<evidence type="ECO:0000313" key="1">
    <source>
        <dbReference type="EMBL" id="ASK86238.1"/>
    </source>
</evidence>
<accession>A0A220W0D5</accession>
<name>A0A220W0D5_9ECHI</name>
<proteinExistence type="evidence at transcript level"/>
<dbReference type="AlphaFoldDB" id="A0A220W0D5"/>
<protein>
    <submittedName>
        <fullName evidence="1">Calcitonin long transcript variant</fullName>
    </submittedName>
</protein>